<dbReference type="eggNOG" id="ENOG502Z8KD">
    <property type="taxonomic scope" value="Bacteria"/>
</dbReference>
<sequence>MPVNADKPHLWKLDIAHSVDFYNSWFMQFAPQAYRDTRLSTTIQVESALQWTTNLTNITPDVLRQHPSVLPILRMAAAPPIARDRLIGLAGVSPNLVKNMEEQQRLPPRMNSATLDAELMKISQIIMRLTDKDIFSWLDTRQPPTDAEVHRAATIVADRLCGAVSDPIIRNAQERRQLATIRQWLEQRGYSYIGAGTGLSFERIQPGTFAFRLNIPVLLQGGSKQVNIPIDVVVMPLQSNFGQLPLLIEAKSAGDYTNPNKRRKEEAIKIAQLKSNYGDNVRFILFLCGYFDSGYLGYEAAEGIDWLWEHRIDDLALFGL</sequence>
<keyword evidence="2" id="KW-1185">Reference proteome</keyword>
<dbReference type="InterPro" id="IPR019072">
    <property type="entry name" value="Restrct_endonuc_II_XamI"/>
</dbReference>
<dbReference type="RefSeq" id="WP_015204988.1">
    <property type="nucleotide sequence ID" value="NC_019753.1"/>
</dbReference>
<protein>
    <submittedName>
        <fullName evidence="1">Type II site-specific deoxyribonuclease</fullName>
        <ecNumber evidence="1">3.1.21.4</ecNumber>
    </submittedName>
</protein>
<accession>K9W514</accession>
<proteinExistence type="predicted"/>
<evidence type="ECO:0000313" key="1">
    <source>
        <dbReference type="EMBL" id="AFZ14889.1"/>
    </source>
</evidence>
<dbReference type="PATRIC" id="fig|1173022.3.peg.4413"/>
<reference evidence="1 2" key="1">
    <citation type="submission" date="2012-06" db="EMBL/GenBank/DDBJ databases">
        <title>Finished chromosome of genome of Crinalium epipsammum PCC 9333.</title>
        <authorList>
            <consortium name="US DOE Joint Genome Institute"/>
            <person name="Gugger M."/>
            <person name="Coursin T."/>
            <person name="Rippka R."/>
            <person name="Tandeau De Marsac N."/>
            <person name="Huntemann M."/>
            <person name="Wei C.-L."/>
            <person name="Han J."/>
            <person name="Detter J.C."/>
            <person name="Han C."/>
            <person name="Tapia R."/>
            <person name="Davenport K."/>
            <person name="Daligault H."/>
            <person name="Erkkila T."/>
            <person name="Gu W."/>
            <person name="Munk A.C.C."/>
            <person name="Teshima H."/>
            <person name="Xu Y."/>
            <person name="Chain P."/>
            <person name="Chen A."/>
            <person name="Krypides N."/>
            <person name="Mavromatis K."/>
            <person name="Markowitz V."/>
            <person name="Szeto E."/>
            <person name="Ivanova N."/>
            <person name="Mikhailova N."/>
            <person name="Ovchinnikova G."/>
            <person name="Pagani I."/>
            <person name="Pati A."/>
            <person name="Goodwin L."/>
            <person name="Peters L."/>
            <person name="Pitluck S."/>
            <person name="Woyke T."/>
            <person name="Kerfeld C."/>
        </authorList>
    </citation>
    <scope>NUCLEOTIDE SEQUENCE [LARGE SCALE GENOMIC DNA]</scope>
    <source>
        <strain evidence="1 2">PCC 9333</strain>
    </source>
</reference>
<dbReference type="OrthoDB" id="7807916at2"/>
<name>K9W514_9CYAN</name>
<dbReference type="GO" id="GO:0009307">
    <property type="term" value="P:DNA restriction-modification system"/>
    <property type="evidence" value="ECO:0007669"/>
    <property type="project" value="InterPro"/>
</dbReference>
<dbReference type="EC" id="3.1.21.4" evidence="1"/>
<dbReference type="HOGENOM" id="CLU_075564_0_0_3"/>
<dbReference type="AlphaFoldDB" id="K9W514"/>
<evidence type="ECO:0000313" key="2">
    <source>
        <dbReference type="Proteomes" id="UP000010472"/>
    </source>
</evidence>
<dbReference type="GO" id="GO:0009036">
    <property type="term" value="F:type II site-specific deoxyribonuclease activity"/>
    <property type="evidence" value="ECO:0007669"/>
    <property type="project" value="UniProtKB-EC"/>
</dbReference>
<organism evidence="1 2">
    <name type="scientific">Crinalium epipsammum PCC 9333</name>
    <dbReference type="NCBI Taxonomy" id="1173022"/>
    <lineage>
        <taxon>Bacteria</taxon>
        <taxon>Bacillati</taxon>
        <taxon>Cyanobacteriota</taxon>
        <taxon>Cyanophyceae</taxon>
        <taxon>Gomontiellales</taxon>
        <taxon>Gomontiellaceae</taxon>
        <taxon>Crinalium</taxon>
    </lineage>
</organism>
<dbReference type="Proteomes" id="UP000010472">
    <property type="component" value="Chromosome"/>
</dbReference>
<dbReference type="KEGG" id="cep:Cri9333_4087"/>
<dbReference type="EMBL" id="CP003620">
    <property type="protein sequence ID" value="AFZ14889.1"/>
    <property type="molecule type" value="Genomic_DNA"/>
</dbReference>
<keyword evidence="1" id="KW-0378">Hydrolase</keyword>
<dbReference type="REBASE" id="58054">
    <property type="entry name" value="Cep9333ORF4086P"/>
</dbReference>
<dbReference type="Pfam" id="PF09572">
    <property type="entry name" value="RE_XamI"/>
    <property type="match status" value="1"/>
</dbReference>
<gene>
    <name evidence="1" type="ORF">Cri9333_4087</name>
</gene>
<dbReference type="GO" id="GO:0003677">
    <property type="term" value="F:DNA binding"/>
    <property type="evidence" value="ECO:0007669"/>
    <property type="project" value="InterPro"/>
</dbReference>